<keyword evidence="1" id="KW-0812">Transmembrane</keyword>
<dbReference type="EMBL" id="JACSRA010000002">
    <property type="protein sequence ID" value="MBD7910029.1"/>
    <property type="molecule type" value="Genomic_DNA"/>
</dbReference>
<name>A0ABR8PPN0_9CLOT</name>
<keyword evidence="3" id="KW-1185">Reference proteome</keyword>
<dbReference type="InterPro" id="IPR012902">
    <property type="entry name" value="N_methyl_site"/>
</dbReference>
<proteinExistence type="predicted"/>
<dbReference type="Pfam" id="PF07963">
    <property type="entry name" value="N_methyl"/>
    <property type="match status" value="1"/>
</dbReference>
<organism evidence="2 3">
    <name type="scientific">Clostridium cibarium</name>
    <dbReference type="NCBI Taxonomy" id="2762247"/>
    <lineage>
        <taxon>Bacteria</taxon>
        <taxon>Bacillati</taxon>
        <taxon>Bacillota</taxon>
        <taxon>Clostridia</taxon>
        <taxon>Eubacteriales</taxon>
        <taxon>Clostridiaceae</taxon>
        <taxon>Clostridium</taxon>
    </lineage>
</organism>
<protein>
    <submittedName>
        <fullName evidence="2">Prepilin-type N-terminal cleavage/methylation domain-containing protein</fullName>
    </submittedName>
</protein>
<accession>A0ABR8PPN0</accession>
<dbReference type="RefSeq" id="WP_143314366.1">
    <property type="nucleotide sequence ID" value="NZ_JACSRA010000002.1"/>
</dbReference>
<sequence length="150" mass="17604">MFRKNNGFTLIECVVYMFLSMLIMIIGFKLLVTCTSVYFETVKKSLGLNSIDGSFLDIDRFLRDTGVQKISSEDNKIIIYRGDKSNIFEIQEILKFENNLIIKYYDIRNFNRYTTRNTIISNIDDFKVKIKGRLIYINISKGGTEYRKCL</sequence>
<dbReference type="Proteomes" id="UP000627781">
    <property type="component" value="Unassembled WGS sequence"/>
</dbReference>
<evidence type="ECO:0000256" key="1">
    <source>
        <dbReference type="SAM" id="Phobius"/>
    </source>
</evidence>
<reference evidence="2 3" key="1">
    <citation type="submission" date="2020-08" db="EMBL/GenBank/DDBJ databases">
        <title>A Genomic Blueprint of the Chicken Gut Microbiome.</title>
        <authorList>
            <person name="Gilroy R."/>
            <person name="Ravi A."/>
            <person name="Getino M."/>
            <person name="Pursley I."/>
            <person name="Horton D.L."/>
            <person name="Alikhan N.-F."/>
            <person name="Baker D."/>
            <person name="Gharbi K."/>
            <person name="Hall N."/>
            <person name="Watson M."/>
            <person name="Adriaenssens E.M."/>
            <person name="Foster-Nyarko E."/>
            <person name="Jarju S."/>
            <person name="Secka A."/>
            <person name="Antonio M."/>
            <person name="Oren A."/>
            <person name="Chaudhuri R."/>
            <person name="La Ragione R.M."/>
            <person name="Hildebrand F."/>
            <person name="Pallen M.J."/>
        </authorList>
    </citation>
    <scope>NUCLEOTIDE SEQUENCE [LARGE SCALE GENOMIC DNA]</scope>
    <source>
        <strain evidence="2 3">Sa3CVN1</strain>
    </source>
</reference>
<feature type="transmembrane region" description="Helical" evidence="1">
    <location>
        <begin position="15"/>
        <end position="39"/>
    </location>
</feature>
<evidence type="ECO:0000313" key="3">
    <source>
        <dbReference type="Proteomes" id="UP000627781"/>
    </source>
</evidence>
<keyword evidence="1" id="KW-1133">Transmembrane helix</keyword>
<comment type="caution">
    <text evidence="2">The sequence shown here is derived from an EMBL/GenBank/DDBJ whole genome shotgun (WGS) entry which is preliminary data.</text>
</comment>
<keyword evidence="1" id="KW-0472">Membrane</keyword>
<gene>
    <name evidence="2" type="ORF">H9661_01555</name>
</gene>
<evidence type="ECO:0000313" key="2">
    <source>
        <dbReference type="EMBL" id="MBD7910029.1"/>
    </source>
</evidence>